<feature type="transmembrane region" description="Helical" evidence="1">
    <location>
        <begin position="53"/>
        <end position="73"/>
    </location>
</feature>
<evidence type="ECO:0000313" key="2">
    <source>
        <dbReference type="EMBL" id="GBE80309.1"/>
    </source>
</evidence>
<keyword evidence="3" id="KW-1185">Reference proteome</keyword>
<organism evidence="2 3">
    <name type="scientific">Sparassis crispa</name>
    <dbReference type="NCBI Taxonomy" id="139825"/>
    <lineage>
        <taxon>Eukaryota</taxon>
        <taxon>Fungi</taxon>
        <taxon>Dikarya</taxon>
        <taxon>Basidiomycota</taxon>
        <taxon>Agaricomycotina</taxon>
        <taxon>Agaricomycetes</taxon>
        <taxon>Polyporales</taxon>
        <taxon>Sparassidaceae</taxon>
        <taxon>Sparassis</taxon>
    </lineage>
</organism>
<comment type="caution">
    <text evidence="2">The sequence shown here is derived from an EMBL/GenBank/DDBJ whole genome shotgun (WGS) entry which is preliminary data.</text>
</comment>
<dbReference type="InParanoid" id="A0A401GDQ5"/>
<gene>
    <name evidence="2" type="ORF">SCP_0300240</name>
</gene>
<reference evidence="2 3" key="1">
    <citation type="journal article" date="2018" name="Sci. Rep.">
        <title>Genome sequence of the cauliflower mushroom Sparassis crispa (Hanabiratake) and its association with beneficial usage.</title>
        <authorList>
            <person name="Kiyama R."/>
            <person name="Furutani Y."/>
            <person name="Kawaguchi K."/>
            <person name="Nakanishi T."/>
        </authorList>
    </citation>
    <scope>NUCLEOTIDE SEQUENCE [LARGE SCALE GENOMIC DNA]</scope>
</reference>
<name>A0A401GDQ5_9APHY</name>
<feature type="transmembrane region" description="Helical" evidence="1">
    <location>
        <begin position="31"/>
        <end position="47"/>
    </location>
</feature>
<proteinExistence type="predicted"/>
<dbReference type="RefSeq" id="XP_027611222.1">
    <property type="nucleotide sequence ID" value="XM_027755421.1"/>
</dbReference>
<keyword evidence="1" id="KW-1133">Transmembrane helix</keyword>
<accession>A0A401GDQ5</accession>
<dbReference type="EMBL" id="BFAD01000003">
    <property type="protein sequence ID" value="GBE80309.1"/>
    <property type="molecule type" value="Genomic_DNA"/>
</dbReference>
<dbReference type="GeneID" id="38777226"/>
<protein>
    <submittedName>
        <fullName evidence="2">Uncharacterized protein</fullName>
    </submittedName>
</protein>
<sequence length="150" mass="16742">MANAPLHSMSAFVQSEQMTPSMRRRICHTDFPHGIFVLIILPFAVLLPHLVGLLLAFLLLLVLIFAFVCHFLVAPSGSRGHNVTHPAGHSILPCILCRCSSVDRLNTPFIVLFTLFGLPRHLLIPNSGPCYRNLTRHARSPVLARTFRRS</sequence>
<evidence type="ECO:0000313" key="3">
    <source>
        <dbReference type="Proteomes" id="UP000287166"/>
    </source>
</evidence>
<evidence type="ECO:0000256" key="1">
    <source>
        <dbReference type="SAM" id="Phobius"/>
    </source>
</evidence>
<keyword evidence="1" id="KW-0472">Membrane</keyword>
<dbReference type="Proteomes" id="UP000287166">
    <property type="component" value="Unassembled WGS sequence"/>
</dbReference>
<dbReference type="AlphaFoldDB" id="A0A401GDQ5"/>
<keyword evidence="1" id="KW-0812">Transmembrane</keyword>